<proteinExistence type="predicted"/>
<sequence length="131" mass="15154">MKTYDAEFEHVTTAATVAIYESSHPIFEGIIREVRELSRKKPEATMSKSKVTLINRVLADLLVILKDEPAGNYLEILDDAALPQVSDAVLVMVQFETALKAFKIRYYRLFDDVRKHYWVTEELLSKFRSKK</sequence>
<dbReference type="Proteomes" id="UP001559025">
    <property type="component" value="Unassembled WGS sequence"/>
</dbReference>
<name>A0ABV3WUA0_9HYPH</name>
<evidence type="ECO:0000313" key="1">
    <source>
        <dbReference type="EMBL" id="MEX4008257.1"/>
    </source>
</evidence>
<dbReference type="RefSeq" id="WP_368803297.1">
    <property type="nucleotide sequence ID" value="NZ_JAZHFV010000004.1"/>
</dbReference>
<comment type="caution">
    <text evidence="1">The sequence shown here is derived from an EMBL/GenBank/DDBJ whole genome shotgun (WGS) entry which is preliminary data.</text>
</comment>
<accession>A0ABV3WUA0</accession>
<organism evidence="1 2">
    <name type="scientific">Neoaquamicrobium sediminum</name>
    <dbReference type="NCBI Taxonomy" id="1849104"/>
    <lineage>
        <taxon>Bacteria</taxon>
        <taxon>Pseudomonadati</taxon>
        <taxon>Pseudomonadota</taxon>
        <taxon>Alphaproteobacteria</taxon>
        <taxon>Hyphomicrobiales</taxon>
        <taxon>Phyllobacteriaceae</taxon>
        <taxon>Neoaquamicrobium</taxon>
    </lineage>
</organism>
<dbReference type="EMBL" id="JAZHFV010000004">
    <property type="protein sequence ID" value="MEX4008257.1"/>
    <property type="molecule type" value="Genomic_DNA"/>
</dbReference>
<keyword evidence="2" id="KW-1185">Reference proteome</keyword>
<protein>
    <submittedName>
        <fullName evidence="1">Uncharacterized protein</fullName>
    </submittedName>
</protein>
<gene>
    <name evidence="1" type="ORF">V1479_13160</name>
</gene>
<reference evidence="1 2" key="1">
    <citation type="submission" date="2024-01" db="EMBL/GenBank/DDBJ databases">
        <title>New evidence supports the origin of RcGTA from prophage.</title>
        <authorList>
            <person name="Xu Y."/>
            <person name="Liu B."/>
            <person name="Chen F."/>
        </authorList>
    </citation>
    <scope>NUCLEOTIDE SEQUENCE [LARGE SCALE GENOMIC DNA]</scope>
    <source>
        <strain evidence="1 2">CBW1107-2</strain>
    </source>
</reference>
<evidence type="ECO:0000313" key="2">
    <source>
        <dbReference type="Proteomes" id="UP001559025"/>
    </source>
</evidence>